<dbReference type="Gene3D" id="3.30.40.10">
    <property type="entry name" value="Zinc/RING finger domain, C3HC4 (zinc finger)"/>
    <property type="match status" value="1"/>
</dbReference>
<evidence type="ECO:0000256" key="1">
    <source>
        <dbReference type="ARBA" id="ARBA00022771"/>
    </source>
</evidence>
<feature type="domain" description="RING-type" evidence="4">
    <location>
        <begin position="159"/>
        <end position="200"/>
    </location>
</feature>
<name>A0A6I8V2S4_DROPS</name>
<evidence type="ECO:0000313" key="6">
    <source>
        <dbReference type="RefSeq" id="XP_002137406.1"/>
    </source>
</evidence>
<gene>
    <name evidence="6" type="primary">LOC6897234</name>
</gene>
<dbReference type="InParanoid" id="A0A6I8V2S4"/>
<dbReference type="RefSeq" id="XP_002137406.1">
    <property type="nucleotide sequence ID" value="XM_002137370.3"/>
</dbReference>
<dbReference type="Proteomes" id="UP000001819">
    <property type="component" value="Chromosome 2"/>
</dbReference>
<evidence type="ECO:0000259" key="4">
    <source>
        <dbReference type="PROSITE" id="PS50089"/>
    </source>
</evidence>
<dbReference type="SUPFAM" id="SSF57850">
    <property type="entry name" value="RING/U-box"/>
    <property type="match status" value="1"/>
</dbReference>
<dbReference type="Bgee" id="FBgn0247944">
    <property type="expression patterns" value="Expressed in male reproductive system and 1 other cell type or tissue"/>
</dbReference>
<organism evidence="5 6">
    <name type="scientific">Drosophila pseudoobscura pseudoobscura</name>
    <name type="common">Fruit fly</name>
    <dbReference type="NCBI Taxonomy" id="46245"/>
    <lineage>
        <taxon>Eukaryota</taxon>
        <taxon>Metazoa</taxon>
        <taxon>Ecdysozoa</taxon>
        <taxon>Arthropoda</taxon>
        <taxon>Hexapoda</taxon>
        <taxon>Insecta</taxon>
        <taxon>Pterygota</taxon>
        <taxon>Neoptera</taxon>
        <taxon>Endopterygota</taxon>
        <taxon>Diptera</taxon>
        <taxon>Brachycera</taxon>
        <taxon>Muscomorpha</taxon>
        <taxon>Ephydroidea</taxon>
        <taxon>Drosophilidae</taxon>
        <taxon>Drosophila</taxon>
        <taxon>Sophophora</taxon>
    </lineage>
</organism>
<dbReference type="GO" id="GO:0008270">
    <property type="term" value="F:zinc ion binding"/>
    <property type="evidence" value="ECO:0007669"/>
    <property type="project" value="UniProtKB-KW"/>
</dbReference>
<keyword evidence="1 3" id="KW-0479">Metal-binding</keyword>
<dbReference type="KEGG" id="dpo:6897234"/>
<dbReference type="GeneID" id="6897234"/>
<dbReference type="InterPro" id="IPR001841">
    <property type="entry name" value="Znf_RING"/>
</dbReference>
<sequence>MSNNPQNPDNNEALPSAEAAEDMVRRELDEIAPGLAGFIEGNIIAAPPEINGQSCLNDPSILAYVVHGQSGNELSENVAGPAEPIGINIYIVNETESGTPVFVDITTGHSAIIDAGTKNVIVPLHHPHSSDSVIVNIHQTTPSSRAANMSSSSESQYRCPICFRDAKELESLRASLCGHICCGCCLKKTLEICPICPICKAPANFSDSILLFF</sequence>
<keyword evidence="1 3" id="KW-0863">Zinc-finger</keyword>
<keyword evidence="5" id="KW-1185">Reference proteome</keyword>
<dbReference type="PROSITE" id="PS50089">
    <property type="entry name" value="ZF_RING_2"/>
    <property type="match status" value="1"/>
</dbReference>
<evidence type="ECO:0000256" key="3">
    <source>
        <dbReference type="PROSITE-ProRule" id="PRU00175"/>
    </source>
</evidence>
<reference evidence="6" key="2">
    <citation type="submission" date="2025-08" db="UniProtKB">
        <authorList>
            <consortium name="RefSeq"/>
        </authorList>
    </citation>
    <scope>IDENTIFICATION</scope>
    <source>
        <strain evidence="6">MV-25-SWS-2005</strain>
        <tissue evidence="6">Whole body</tissue>
    </source>
</reference>
<accession>A0A6I8V2S4</accession>
<proteinExistence type="predicted"/>
<protein>
    <recommendedName>
        <fullName evidence="4">RING-type domain-containing protein</fullName>
    </recommendedName>
</protein>
<dbReference type="AlphaFoldDB" id="A0A6I8V2S4"/>
<dbReference type="OMA" id="CKAPANF"/>
<evidence type="ECO:0000256" key="2">
    <source>
        <dbReference type="ARBA" id="ARBA00022833"/>
    </source>
</evidence>
<dbReference type="InterPro" id="IPR047134">
    <property type="entry name" value="RNF4"/>
</dbReference>
<evidence type="ECO:0000313" key="5">
    <source>
        <dbReference type="Proteomes" id="UP000001819"/>
    </source>
</evidence>
<keyword evidence="2" id="KW-0862">Zinc</keyword>
<reference evidence="5" key="1">
    <citation type="submission" date="2024-06" db="UniProtKB">
        <authorList>
            <consortium name="RefSeq"/>
        </authorList>
    </citation>
    <scope>NUCLEOTIDE SEQUENCE [LARGE SCALE GENOMIC DNA]</scope>
    <source>
        <strain evidence="5">MV2-25</strain>
    </source>
</reference>
<dbReference type="InterPro" id="IPR013083">
    <property type="entry name" value="Znf_RING/FYVE/PHD"/>
</dbReference>
<dbReference type="PANTHER" id="PTHR23041:SF78">
    <property type="entry name" value="E3 UBIQUITIN-PROTEIN LIGASE RNF4"/>
    <property type="match status" value="1"/>
</dbReference>
<dbReference type="PANTHER" id="PTHR23041">
    <property type="entry name" value="RING FINGER DOMAIN-CONTAINING"/>
    <property type="match status" value="1"/>
</dbReference>